<organism evidence="2 3">
    <name type="scientific">Halobium salinum</name>
    <dbReference type="NCBI Taxonomy" id="1364940"/>
    <lineage>
        <taxon>Archaea</taxon>
        <taxon>Methanobacteriati</taxon>
        <taxon>Methanobacteriota</taxon>
        <taxon>Stenosarchaea group</taxon>
        <taxon>Halobacteria</taxon>
        <taxon>Halobacteriales</taxon>
        <taxon>Haloferacaceae</taxon>
        <taxon>Halobium</taxon>
    </lineage>
</organism>
<dbReference type="Proteomes" id="UP001595921">
    <property type="component" value="Unassembled WGS sequence"/>
</dbReference>
<evidence type="ECO:0000256" key="1">
    <source>
        <dbReference type="SAM" id="Phobius"/>
    </source>
</evidence>
<protein>
    <submittedName>
        <fullName evidence="2">Uncharacterized protein</fullName>
    </submittedName>
</protein>
<name>A0ABD5P8F3_9EURY</name>
<proteinExistence type="predicted"/>
<keyword evidence="1" id="KW-0812">Transmembrane</keyword>
<evidence type="ECO:0000313" key="2">
    <source>
        <dbReference type="EMBL" id="MFC4356781.1"/>
    </source>
</evidence>
<feature type="transmembrane region" description="Helical" evidence="1">
    <location>
        <begin position="20"/>
        <end position="42"/>
    </location>
</feature>
<accession>A0ABD5P8F3</accession>
<evidence type="ECO:0000313" key="3">
    <source>
        <dbReference type="Proteomes" id="UP001595921"/>
    </source>
</evidence>
<reference evidence="2 3" key="1">
    <citation type="journal article" date="2019" name="Int. J. Syst. Evol. Microbiol.">
        <title>The Global Catalogue of Microorganisms (GCM) 10K type strain sequencing project: providing services to taxonomists for standard genome sequencing and annotation.</title>
        <authorList>
            <consortium name="The Broad Institute Genomics Platform"/>
            <consortium name="The Broad Institute Genome Sequencing Center for Infectious Disease"/>
            <person name="Wu L."/>
            <person name="Ma J."/>
        </authorList>
    </citation>
    <scope>NUCLEOTIDE SEQUENCE [LARGE SCALE GENOMIC DNA]</scope>
    <source>
        <strain evidence="2 3">CGMCC 1.12553</strain>
    </source>
</reference>
<dbReference type="EMBL" id="JBHSDS010000002">
    <property type="protein sequence ID" value="MFC4356781.1"/>
    <property type="molecule type" value="Genomic_DNA"/>
</dbReference>
<dbReference type="AlphaFoldDB" id="A0ABD5P8F3"/>
<sequence>MTGPIPLQGGPLEAILSTFGPFAIAAAIFVLGAVGYFSLLALRRLWE</sequence>
<keyword evidence="1" id="KW-0472">Membrane</keyword>
<comment type="caution">
    <text evidence="2">The sequence shown here is derived from an EMBL/GenBank/DDBJ whole genome shotgun (WGS) entry which is preliminary data.</text>
</comment>
<gene>
    <name evidence="2" type="ORF">ACFO0N_02330</name>
</gene>
<dbReference type="RefSeq" id="WP_267625219.1">
    <property type="nucleotide sequence ID" value="NZ_JAODIW010000010.1"/>
</dbReference>
<keyword evidence="1" id="KW-1133">Transmembrane helix</keyword>
<keyword evidence="3" id="KW-1185">Reference proteome</keyword>